<protein>
    <submittedName>
        <fullName evidence="1">Uncharacterized protein</fullName>
    </submittedName>
</protein>
<accession>A0A3A6U8R3</accession>
<sequence>MACSLLCNFKNSTVDSGLRSIAPCSIQPADVSREKVTIRSKCFTYHLSPSNSILHALTFSESEYQGLTGVPFERKSVTSAFVTAYVSDFGCINKDNIGSIPIAGNKIFNHGCDSRHKPTIHKFIPDGHALETHWHFEVDEHTQWGLIEILLNFFSGQKTDTNKVILERIKQCPMTLKEFDYPIIATYSDKSIVENFVAKK</sequence>
<reference evidence="1 2" key="1">
    <citation type="submission" date="2018-09" db="EMBL/GenBank/DDBJ databases">
        <title>Phylogeny of the Shewanellaceae, and recommendation for two new genera, Pseudoshewanella and Parashewanella.</title>
        <authorList>
            <person name="Wang G."/>
        </authorList>
    </citation>
    <scope>NUCLEOTIDE SEQUENCE [LARGE SCALE GENOMIC DNA]</scope>
    <source>
        <strain evidence="1 2">KCTC 22492</strain>
    </source>
</reference>
<organism evidence="1 2">
    <name type="scientific">Parashewanella spongiae</name>
    <dbReference type="NCBI Taxonomy" id="342950"/>
    <lineage>
        <taxon>Bacteria</taxon>
        <taxon>Pseudomonadati</taxon>
        <taxon>Pseudomonadota</taxon>
        <taxon>Gammaproteobacteria</taxon>
        <taxon>Alteromonadales</taxon>
        <taxon>Shewanellaceae</taxon>
        <taxon>Parashewanella</taxon>
    </lineage>
</organism>
<dbReference type="EMBL" id="QYYH01000067">
    <property type="protein sequence ID" value="RJY13195.1"/>
    <property type="molecule type" value="Genomic_DNA"/>
</dbReference>
<dbReference type="Proteomes" id="UP000273022">
    <property type="component" value="Unassembled WGS sequence"/>
</dbReference>
<evidence type="ECO:0000313" key="1">
    <source>
        <dbReference type="EMBL" id="RJY13195.1"/>
    </source>
</evidence>
<proteinExistence type="predicted"/>
<gene>
    <name evidence="1" type="ORF">D5R81_11495</name>
</gene>
<comment type="caution">
    <text evidence="1">The sequence shown here is derived from an EMBL/GenBank/DDBJ whole genome shotgun (WGS) entry which is preliminary data.</text>
</comment>
<dbReference type="AlphaFoldDB" id="A0A3A6U8R3"/>
<dbReference type="RefSeq" id="WP_121853782.1">
    <property type="nucleotide sequence ID" value="NZ_CP037952.1"/>
</dbReference>
<keyword evidence="2" id="KW-1185">Reference proteome</keyword>
<name>A0A3A6U8R3_9GAMM</name>
<evidence type="ECO:0000313" key="2">
    <source>
        <dbReference type="Proteomes" id="UP000273022"/>
    </source>
</evidence>